<evidence type="ECO:0000313" key="2">
    <source>
        <dbReference type="EMBL" id="KAG2113479.1"/>
    </source>
</evidence>
<dbReference type="EMBL" id="JABBWM010000012">
    <property type="protein sequence ID" value="KAG2113479.1"/>
    <property type="molecule type" value="Genomic_DNA"/>
</dbReference>
<feature type="transmembrane region" description="Helical" evidence="1">
    <location>
        <begin position="48"/>
        <end position="67"/>
    </location>
</feature>
<evidence type="ECO:0000313" key="3">
    <source>
        <dbReference type="Proteomes" id="UP000823399"/>
    </source>
</evidence>
<organism evidence="2 3">
    <name type="scientific">Suillus discolor</name>
    <dbReference type="NCBI Taxonomy" id="1912936"/>
    <lineage>
        <taxon>Eukaryota</taxon>
        <taxon>Fungi</taxon>
        <taxon>Dikarya</taxon>
        <taxon>Basidiomycota</taxon>
        <taxon>Agaricomycotina</taxon>
        <taxon>Agaricomycetes</taxon>
        <taxon>Agaricomycetidae</taxon>
        <taxon>Boletales</taxon>
        <taxon>Suillineae</taxon>
        <taxon>Suillaceae</taxon>
        <taxon>Suillus</taxon>
    </lineage>
</organism>
<dbReference type="GeneID" id="64698613"/>
<dbReference type="AlphaFoldDB" id="A0A9P7FBN2"/>
<dbReference type="Proteomes" id="UP000823399">
    <property type="component" value="Unassembled WGS sequence"/>
</dbReference>
<dbReference type="RefSeq" id="XP_041295866.1">
    <property type="nucleotide sequence ID" value="XM_041436354.1"/>
</dbReference>
<keyword evidence="1" id="KW-0812">Transmembrane</keyword>
<keyword evidence="1" id="KW-0472">Membrane</keyword>
<accession>A0A9P7FBN2</accession>
<name>A0A9P7FBN2_9AGAM</name>
<sequence length="292" mass="33401">MLTVISAFQTKRAGRLFVHTVTLSTSFERFLPRWFKGSLALFKTPLNATLFIVIVFIQLALNAYRYFKKHNCQMAKDKNTNRSSHTQTGSERLEADVSINEGNRENYFGDGTFRNISSSQSLELQLSAVSLASCIAPLTREDSNIHLDSATSTTRTRHIRRLVSRIKLYTASDEAVHFHDKEIRKINSEYRMSETQEEEALVQDSNRRRILRVSNQPLVRQVTRAMSSVFCTPLRLPKNTATVTVACYTPESVERPISDVVTFTYPPYPISKVTNSNERKWPWQTRGLCIKA</sequence>
<proteinExistence type="predicted"/>
<keyword evidence="3" id="KW-1185">Reference proteome</keyword>
<dbReference type="OrthoDB" id="2677501at2759"/>
<gene>
    <name evidence="2" type="ORF">F5147DRAFT_681134</name>
</gene>
<keyword evidence="1" id="KW-1133">Transmembrane helix</keyword>
<reference evidence="2" key="1">
    <citation type="journal article" date="2020" name="New Phytol.">
        <title>Comparative genomics reveals dynamic genome evolution in host specialist ectomycorrhizal fungi.</title>
        <authorList>
            <person name="Lofgren L.A."/>
            <person name="Nguyen N.H."/>
            <person name="Vilgalys R."/>
            <person name="Ruytinx J."/>
            <person name="Liao H.L."/>
            <person name="Branco S."/>
            <person name="Kuo A."/>
            <person name="LaButti K."/>
            <person name="Lipzen A."/>
            <person name="Andreopoulos W."/>
            <person name="Pangilinan J."/>
            <person name="Riley R."/>
            <person name="Hundley H."/>
            <person name="Na H."/>
            <person name="Barry K."/>
            <person name="Grigoriev I.V."/>
            <person name="Stajich J.E."/>
            <person name="Kennedy P.G."/>
        </authorList>
    </citation>
    <scope>NUCLEOTIDE SEQUENCE</scope>
    <source>
        <strain evidence="2">FC423</strain>
    </source>
</reference>
<comment type="caution">
    <text evidence="2">The sequence shown here is derived from an EMBL/GenBank/DDBJ whole genome shotgun (WGS) entry which is preliminary data.</text>
</comment>
<protein>
    <submittedName>
        <fullName evidence="2">Uncharacterized protein</fullName>
    </submittedName>
</protein>
<evidence type="ECO:0000256" key="1">
    <source>
        <dbReference type="SAM" id="Phobius"/>
    </source>
</evidence>